<proteinExistence type="predicted"/>
<feature type="region of interest" description="Disordered" evidence="1">
    <location>
        <begin position="1"/>
        <end position="31"/>
    </location>
</feature>
<feature type="region of interest" description="Disordered" evidence="1">
    <location>
        <begin position="234"/>
        <end position="272"/>
    </location>
</feature>
<protein>
    <submittedName>
        <fullName evidence="3">Uncharacterized protein</fullName>
    </submittedName>
</protein>
<name>A0A1Z4JRJ1_LEPBY</name>
<keyword evidence="3" id="KW-0614">Plasmid</keyword>
<keyword evidence="2" id="KW-1133">Transmembrane helix</keyword>
<gene>
    <name evidence="3" type="ORF">NIES2135_61600</name>
</gene>
<accession>A0A1Z4JRJ1</accession>
<organism evidence="3 4">
    <name type="scientific">Leptolyngbya boryana NIES-2135</name>
    <dbReference type="NCBI Taxonomy" id="1973484"/>
    <lineage>
        <taxon>Bacteria</taxon>
        <taxon>Bacillati</taxon>
        <taxon>Cyanobacteriota</taxon>
        <taxon>Cyanophyceae</taxon>
        <taxon>Leptolyngbyales</taxon>
        <taxon>Leptolyngbyaceae</taxon>
        <taxon>Leptolyngbya group</taxon>
        <taxon>Leptolyngbya</taxon>
    </lineage>
</organism>
<keyword evidence="4" id="KW-1185">Reference proteome</keyword>
<dbReference type="EMBL" id="AP018204">
    <property type="protein sequence ID" value="BAY59283.1"/>
    <property type="molecule type" value="Genomic_DNA"/>
</dbReference>
<geneLocation type="plasmid" evidence="3">
    <name>plasmid1</name>
</geneLocation>
<evidence type="ECO:0000313" key="4">
    <source>
        <dbReference type="Proteomes" id="UP000217895"/>
    </source>
</evidence>
<keyword evidence="2" id="KW-0812">Transmembrane</keyword>
<feature type="transmembrane region" description="Helical" evidence="2">
    <location>
        <begin position="54"/>
        <end position="72"/>
    </location>
</feature>
<feature type="compositionally biased region" description="Polar residues" evidence="1">
    <location>
        <begin position="234"/>
        <end position="243"/>
    </location>
</feature>
<evidence type="ECO:0000256" key="1">
    <source>
        <dbReference type="SAM" id="MobiDB-lite"/>
    </source>
</evidence>
<evidence type="ECO:0000256" key="2">
    <source>
        <dbReference type="SAM" id="Phobius"/>
    </source>
</evidence>
<feature type="compositionally biased region" description="Low complexity" evidence="1">
    <location>
        <begin position="12"/>
        <end position="31"/>
    </location>
</feature>
<dbReference type="Proteomes" id="UP000217895">
    <property type="component" value="Plasmid Plasmid1 dna"/>
</dbReference>
<feature type="compositionally biased region" description="Polar residues" evidence="1">
    <location>
        <begin position="262"/>
        <end position="272"/>
    </location>
</feature>
<evidence type="ECO:0000313" key="3">
    <source>
        <dbReference type="EMBL" id="BAY59283.1"/>
    </source>
</evidence>
<keyword evidence="2" id="KW-0472">Membrane</keyword>
<dbReference type="AlphaFoldDB" id="A0A1Z4JRJ1"/>
<reference evidence="3 4" key="1">
    <citation type="submission" date="2017-06" db="EMBL/GenBank/DDBJ databases">
        <title>Genome sequencing of cyanobaciteial culture collection at National Institute for Environmental Studies (NIES).</title>
        <authorList>
            <person name="Hirose Y."/>
            <person name="Shimura Y."/>
            <person name="Fujisawa T."/>
            <person name="Nakamura Y."/>
            <person name="Kawachi M."/>
        </authorList>
    </citation>
    <scope>NUCLEOTIDE SEQUENCE [LARGE SCALE GENOMIC DNA]</scope>
    <source>
        <strain evidence="3 4">NIES-2135</strain>
        <plasmid evidence="4">Plasmid Plasmid1 dna</plasmid>
    </source>
</reference>
<sequence length="272" mass="29736">MHPPIIQDEPRSPQSAPAPTAASTSASPRGAAPPSWFRWVLGNLMRLGSLKFHQVFWILAAATLVFLLIQLANSRGSASNTRITTPAAQDFKDLQMAQSIQIVLGKPLKNAAGELVTVSDPQVRLQAGVRVKRWQDEELIAKQSNITILAMLKGMTSPKHPCYQKSRPDCLQIVRRFNDQDRVKAAAAEDLKGLMKASQVEESLDLIAQGDPPPTKFDDDLYTLAVATVRTARNELQQRSSGGQAKALIDSVVNGGDDNDPRNATNAPRRQR</sequence>